<evidence type="ECO:0008006" key="4">
    <source>
        <dbReference type="Google" id="ProtNLM"/>
    </source>
</evidence>
<evidence type="ECO:0000313" key="2">
    <source>
        <dbReference type="EMBL" id="GIG94776.1"/>
    </source>
</evidence>
<keyword evidence="1" id="KW-1133">Transmembrane helix</keyword>
<keyword evidence="1" id="KW-0812">Transmembrane</keyword>
<accession>A0ABQ4EJ67</accession>
<dbReference type="EMBL" id="BONX01000007">
    <property type="protein sequence ID" value="GIG94776.1"/>
    <property type="molecule type" value="Genomic_DNA"/>
</dbReference>
<keyword evidence="3" id="KW-1185">Reference proteome</keyword>
<proteinExistence type="predicted"/>
<evidence type="ECO:0000256" key="1">
    <source>
        <dbReference type="SAM" id="Phobius"/>
    </source>
</evidence>
<keyword evidence="1" id="KW-0472">Membrane</keyword>
<gene>
    <name evidence="2" type="ORF">Pma05_13490</name>
</gene>
<sequence>MDQATSLRSPARPGIRWLLAALLLAVAVGALLLFLPVVTGVQSSTLGNGPNPMIEVREVRQSLVQAEGWGVALLFLVPVLFCAMPLLGTGAARLPLAIAAVVLLGLGVLVSLASLGLFYLPSLVLLVVAAVRMSRRAAAPAS</sequence>
<feature type="transmembrane region" description="Helical" evidence="1">
    <location>
        <begin position="67"/>
        <end position="87"/>
    </location>
</feature>
<comment type="caution">
    <text evidence="2">The sequence shown here is derived from an EMBL/GenBank/DDBJ whole genome shotgun (WGS) entry which is preliminary data.</text>
</comment>
<name>A0ABQ4EJ67_9ACTN</name>
<organism evidence="2 3">
    <name type="scientific">Plantactinospora mayteni</name>
    <dbReference type="NCBI Taxonomy" id="566021"/>
    <lineage>
        <taxon>Bacteria</taxon>
        <taxon>Bacillati</taxon>
        <taxon>Actinomycetota</taxon>
        <taxon>Actinomycetes</taxon>
        <taxon>Micromonosporales</taxon>
        <taxon>Micromonosporaceae</taxon>
        <taxon>Plantactinospora</taxon>
    </lineage>
</organism>
<protein>
    <recommendedName>
        <fullName evidence="4">DUF4064 domain-containing protein</fullName>
    </recommendedName>
</protein>
<dbReference type="RefSeq" id="WP_203856391.1">
    <property type="nucleotide sequence ID" value="NZ_BAAAZQ010000005.1"/>
</dbReference>
<reference evidence="2 3" key="1">
    <citation type="submission" date="2021-01" db="EMBL/GenBank/DDBJ databases">
        <title>Whole genome shotgun sequence of Plantactinospora mayteni NBRC 109088.</title>
        <authorList>
            <person name="Komaki H."/>
            <person name="Tamura T."/>
        </authorList>
    </citation>
    <scope>NUCLEOTIDE SEQUENCE [LARGE SCALE GENOMIC DNA]</scope>
    <source>
        <strain evidence="2 3">NBRC 109088</strain>
    </source>
</reference>
<dbReference type="Proteomes" id="UP000621500">
    <property type="component" value="Unassembled WGS sequence"/>
</dbReference>
<evidence type="ECO:0000313" key="3">
    <source>
        <dbReference type="Proteomes" id="UP000621500"/>
    </source>
</evidence>